<dbReference type="Pfam" id="PF10135">
    <property type="entry name" value="Rod-binding"/>
    <property type="match status" value="1"/>
</dbReference>
<name>A0A7V7PPM9_9HYPH</name>
<dbReference type="EMBL" id="VZDO01000008">
    <property type="protein sequence ID" value="KAB0679887.1"/>
    <property type="molecule type" value="Genomic_DNA"/>
</dbReference>
<gene>
    <name evidence="3" type="ORF">F6X38_11730</name>
</gene>
<evidence type="ECO:0000259" key="2">
    <source>
        <dbReference type="Pfam" id="PF10135"/>
    </source>
</evidence>
<feature type="domain" description="Flagellar protein FlgJ N-terminal" evidence="2">
    <location>
        <begin position="72"/>
        <end position="112"/>
    </location>
</feature>
<evidence type="ECO:0000313" key="3">
    <source>
        <dbReference type="EMBL" id="KAB0679887.1"/>
    </source>
</evidence>
<feature type="region of interest" description="Disordered" evidence="1">
    <location>
        <begin position="1"/>
        <end position="48"/>
    </location>
</feature>
<accession>A0A7V7PPM9</accession>
<sequence>MAAITGIGTEQRVARERQADAAASRTDRAGPAGRALPYNMVPHGSKTGELKPAQQFEAFVLQSFVEPMLPKDDSAYFGEGTAGSIWKSMLAERIGAEMAAAGGIGIAEMVEKRNASIEALDKAKTEAVKADAAAKGAGLGKPGSL</sequence>
<dbReference type="AlphaFoldDB" id="A0A7V7PPM9"/>
<protein>
    <recommendedName>
        <fullName evidence="2">Flagellar protein FlgJ N-terminal domain-containing protein</fullName>
    </recommendedName>
</protein>
<dbReference type="RefSeq" id="WP_150970006.1">
    <property type="nucleotide sequence ID" value="NZ_VZDO01000008.1"/>
</dbReference>
<dbReference type="Proteomes" id="UP000432089">
    <property type="component" value="Unassembled WGS sequence"/>
</dbReference>
<proteinExistence type="predicted"/>
<reference evidence="3 4" key="1">
    <citation type="submission" date="2019-09" db="EMBL/GenBank/DDBJ databases">
        <title>YIM 132180 draft genome.</title>
        <authorList>
            <person name="Zhang K."/>
        </authorList>
    </citation>
    <scope>NUCLEOTIDE SEQUENCE [LARGE SCALE GENOMIC DNA]</scope>
    <source>
        <strain evidence="3 4">YIM 132180</strain>
    </source>
</reference>
<dbReference type="InterPro" id="IPR019301">
    <property type="entry name" value="Flagellar_prot_FlgJ_N"/>
</dbReference>
<organism evidence="3 4">
    <name type="scientific">Plantimonas leprariae</name>
    <dbReference type="NCBI Taxonomy" id="2615207"/>
    <lineage>
        <taxon>Bacteria</taxon>
        <taxon>Pseudomonadati</taxon>
        <taxon>Pseudomonadota</taxon>
        <taxon>Alphaproteobacteria</taxon>
        <taxon>Hyphomicrobiales</taxon>
        <taxon>Aurantimonadaceae</taxon>
        <taxon>Plantimonas</taxon>
    </lineage>
</organism>
<evidence type="ECO:0000256" key="1">
    <source>
        <dbReference type="SAM" id="MobiDB-lite"/>
    </source>
</evidence>
<comment type="caution">
    <text evidence="3">The sequence shown here is derived from an EMBL/GenBank/DDBJ whole genome shotgun (WGS) entry which is preliminary data.</text>
</comment>
<keyword evidence="4" id="KW-1185">Reference proteome</keyword>
<evidence type="ECO:0000313" key="4">
    <source>
        <dbReference type="Proteomes" id="UP000432089"/>
    </source>
</evidence>